<protein>
    <submittedName>
        <fullName evidence="1">Uncharacterized protein</fullName>
    </submittedName>
</protein>
<sequence>MINQTFDLRFVTRRNGQEELLCEFDPTTVTYRVLGLPNSRFGILDVAEERKATVECPCPTCAQRRSADLRLHIAAQAVMSNPASPAVVTDGVEIRNAERAKSAGAAADHILTSLLSRLRHLTKEVETLMAANNITPAHSEGHHPQ</sequence>
<evidence type="ECO:0000313" key="1">
    <source>
        <dbReference type="EMBL" id="GAC59313.1"/>
    </source>
</evidence>
<comment type="caution">
    <text evidence="1">The sequence shown here is derived from an EMBL/GenBank/DDBJ whole genome shotgun (WGS) entry which is preliminary data.</text>
</comment>
<dbReference type="RefSeq" id="WP_006894500.1">
    <property type="nucleotide sequence ID" value="NZ_BANU01000001.1"/>
</dbReference>
<evidence type="ECO:0000313" key="2">
    <source>
        <dbReference type="Proteomes" id="UP000035083"/>
    </source>
</evidence>
<keyword evidence="2" id="KW-1185">Reference proteome</keyword>
<reference evidence="1 2" key="1">
    <citation type="submission" date="2012-12" db="EMBL/GenBank/DDBJ databases">
        <title>Whole genome shotgun sequence of Gordonia sihwensis NBRC 108236.</title>
        <authorList>
            <person name="Yoshida I."/>
            <person name="Hosoyama A."/>
            <person name="Tsuchikane K."/>
            <person name="Ando Y."/>
            <person name="Baba S."/>
            <person name="Ohji S."/>
            <person name="Hamada M."/>
            <person name="Tamura T."/>
            <person name="Yamazoe A."/>
            <person name="Yamazaki S."/>
            <person name="Fujita N."/>
        </authorList>
    </citation>
    <scope>NUCLEOTIDE SEQUENCE [LARGE SCALE GENOMIC DNA]</scope>
    <source>
        <strain evidence="1 2">NBRC 108236</strain>
    </source>
</reference>
<accession>L7LGX0</accession>
<dbReference type="EMBL" id="BANU01000001">
    <property type="protein sequence ID" value="GAC59313.1"/>
    <property type="molecule type" value="Genomic_DNA"/>
</dbReference>
<dbReference type="AlphaFoldDB" id="L7LGX0"/>
<name>L7LGX0_9ACTN</name>
<gene>
    <name evidence="1" type="ORF">GSI01S_01_02790</name>
</gene>
<organism evidence="1 2">
    <name type="scientific">Gordonia sihwensis NBRC 108236</name>
    <dbReference type="NCBI Taxonomy" id="1223544"/>
    <lineage>
        <taxon>Bacteria</taxon>
        <taxon>Bacillati</taxon>
        <taxon>Actinomycetota</taxon>
        <taxon>Actinomycetes</taxon>
        <taxon>Mycobacteriales</taxon>
        <taxon>Gordoniaceae</taxon>
        <taxon>Gordonia</taxon>
    </lineage>
</organism>
<dbReference type="Proteomes" id="UP000035083">
    <property type="component" value="Unassembled WGS sequence"/>
</dbReference>
<proteinExistence type="predicted"/>